<dbReference type="EMBL" id="LT671858">
    <property type="protein sequence ID" value="SIM32753.1"/>
    <property type="molecule type" value="Genomic_DNA"/>
</dbReference>
<dbReference type="InterPro" id="IPR000994">
    <property type="entry name" value="Pept_M24"/>
</dbReference>
<evidence type="ECO:0000313" key="10">
    <source>
        <dbReference type="Proteomes" id="UP000195607"/>
    </source>
</evidence>
<feature type="domain" description="Peptidase M24" evidence="5">
    <location>
        <begin position="140"/>
        <end position="340"/>
    </location>
</feature>
<evidence type="ECO:0000256" key="1">
    <source>
        <dbReference type="ARBA" id="ARBA00022723"/>
    </source>
</evidence>
<dbReference type="Gene3D" id="3.40.350.10">
    <property type="entry name" value="Creatinase/prolidase N-terminal domain"/>
    <property type="match status" value="1"/>
</dbReference>
<dbReference type="RefSeq" id="WP_077075793.1">
    <property type="nucleotide sequence ID" value="NZ_LT671858.1"/>
</dbReference>
<evidence type="ECO:0000313" key="8">
    <source>
        <dbReference type="EMBL" id="SJK84002.1"/>
    </source>
</evidence>
<keyword evidence="7" id="KW-0645">Protease</keyword>
<dbReference type="PANTHER" id="PTHR46112">
    <property type="entry name" value="AMINOPEPTIDASE"/>
    <property type="match status" value="1"/>
</dbReference>
<dbReference type="PANTHER" id="PTHR46112:SF10">
    <property type="entry name" value="DIPEPTIDASE YKVY-RELATED"/>
    <property type="match status" value="1"/>
</dbReference>
<protein>
    <submittedName>
        <fullName evidence="7">Xaa-Pro aminopeptidase</fullName>
    </submittedName>
</protein>
<comment type="similarity">
    <text evidence="4">Belongs to the peptidase M24B family.</text>
</comment>
<dbReference type="Pfam" id="PF01321">
    <property type="entry name" value="Creatinase_N"/>
    <property type="match status" value="1"/>
</dbReference>
<dbReference type="PROSITE" id="PS00491">
    <property type="entry name" value="PROLINE_PEPTIDASE"/>
    <property type="match status" value="1"/>
</dbReference>
<dbReference type="Gene3D" id="3.90.230.10">
    <property type="entry name" value="Creatinase/methionine aminopeptidase superfamily"/>
    <property type="match status" value="1"/>
</dbReference>
<dbReference type="KEGG" id="cdiv:CPM_0107"/>
<reference evidence="9" key="3">
    <citation type="submission" date="2016-06" db="EMBL/GenBank/DDBJ databases">
        <authorList>
            <person name="Toshchakov V.S."/>
        </authorList>
    </citation>
    <scope>NUCLEOTIDE SEQUENCE [LARGE SCALE GENOMIC DNA]</scope>
    <source>
        <strain>PM4 (JCM 30641</strain>
        <strain evidence="9">\VKM B-2940)</strain>
    </source>
</reference>
<dbReference type="SUPFAM" id="SSF55920">
    <property type="entry name" value="Creatinase/aminopeptidase"/>
    <property type="match status" value="1"/>
</dbReference>
<evidence type="ECO:0000313" key="9">
    <source>
        <dbReference type="Proteomes" id="UP000187822"/>
    </source>
</evidence>
<dbReference type="InterPro" id="IPR050659">
    <property type="entry name" value="Peptidase_M24B"/>
</dbReference>
<dbReference type="STRING" id="1673428.CPM_0107"/>
<dbReference type="InterPro" id="IPR001131">
    <property type="entry name" value="Peptidase_M24B_aminopep-P_CS"/>
</dbReference>
<dbReference type="InterPro" id="IPR036005">
    <property type="entry name" value="Creatinase/aminopeptidase-like"/>
</dbReference>
<dbReference type="InterPro" id="IPR000587">
    <property type="entry name" value="Creatinase_N"/>
</dbReference>
<dbReference type="Proteomes" id="UP000195607">
    <property type="component" value="Chromosome I"/>
</dbReference>
<dbReference type="GO" id="GO:0046872">
    <property type="term" value="F:metal ion binding"/>
    <property type="evidence" value="ECO:0007669"/>
    <property type="project" value="UniProtKB-KW"/>
</dbReference>
<evidence type="ECO:0000256" key="3">
    <source>
        <dbReference type="ARBA" id="ARBA00023211"/>
    </source>
</evidence>
<evidence type="ECO:0000259" key="5">
    <source>
        <dbReference type="Pfam" id="PF00557"/>
    </source>
</evidence>
<dbReference type="GO" id="GO:0004177">
    <property type="term" value="F:aminopeptidase activity"/>
    <property type="evidence" value="ECO:0007669"/>
    <property type="project" value="UniProtKB-KW"/>
</dbReference>
<keyword evidence="1 4" id="KW-0479">Metal-binding</keyword>
<dbReference type="EMBL" id="LT719092">
    <property type="protein sequence ID" value="SJK84002.1"/>
    <property type="molecule type" value="Genomic_DNA"/>
</dbReference>
<evidence type="ECO:0000256" key="4">
    <source>
        <dbReference type="RuleBase" id="RU000590"/>
    </source>
</evidence>
<dbReference type="Pfam" id="PF00557">
    <property type="entry name" value="Peptidase_M24"/>
    <property type="match status" value="1"/>
</dbReference>
<dbReference type="Proteomes" id="UP000187822">
    <property type="component" value="Chromosome I"/>
</dbReference>
<dbReference type="SUPFAM" id="SSF53092">
    <property type="entry name" value="Creatinase/prolidase N-terminal domain"/>
    <property type="match status" value="1"/>
</dbReference>
<dbReference type="OrthoDB" id="1346at2157"/>
<proteinExistence type="inferred from homology"/>
<keyword evidence="7" id="KW-0031">Aminopeptidase</keyword>
<dbReference type="InterPro" id="IPR029149">
    <property type="entry name" value="Creatin/AminoP/Spt16_N"/>
</dbReference>
<dbReference type="GeneID" id="41587445"/>
<sequence length="359" mass="39994">MTVKDIFKNLDGVEKILIKNGGENAIDRSFFYLSQVNGGLFEGSSIIADRDHIQMFVYELEEQIARSTDHEVHVAKSSAQMNDMIQRELRGQTKIGVNKDSLTVNMFESVRKTTGNAELVDVSRNIAEARMIKDETEIRKLREAARISSEIYDASMNHLKEGMTETELSAYMVYLMMSNGASEPSFSTIVCFGSNASEPHHSPGNRKLKSGDFVLTDYGAAFERYHADTTRTSVFGRATEKQKEIYSIVFDAQKSSMNMIKQGVNGRDVNAKSYEIIDSSPYKGMLMHGVGHGIGLDVHDHPAFGGYDFDLKKDMAVTVEPGIYIPGYGGVRIEDDVLVKNDGFELLTQKPPKDLIEVS</sequence>
<keyword evidence="9" id="KW-1185">Reference proteome</keyword>
<name>A0A1N5S9N4_9ARCH</name>
<keyword evidence="2" id="KW-0378">Hydrolase</keyword>
<accession>A0A1N5S9N4</accession>
<reference evidence="7 10" key="1">
    <citation type="submission" date="2016-04" db="EMBL/GenBank/DDBJ databases">
        <authorList>
            <person name="Evans L.H."/>
            <person name="Alamgir A."/>
            <person name="Owens N."/>
            <person name="Weber N.D."/>
            <person name="Virtaneva K."/>
            <person name="Barbian K."/>
            <person name="Babar A."/>
            <person name="Rosenke K."/>
        </authorList>
    </citation>
    <scope>NUCLEOTIDE SEQUENCE [LARGE SCALE GENOMIC DNA]</scope>
    <source>
        <strain evidence="7">S5</strain>
        <strain evidence="10">S5(T) (JCM 30642 \VKM B-2941)</strain>
    </source>
</reference>
<evidence type="ECO:0000259" key="6">
    <source>
        <dbReference type="Pfam" id="PF01321"/>
    </source>
</evidence>
<reference evidence="8" key="2">
    <citation type="submission" date="2016-06" db="EMBL/GenBank/DDBJ databases">
        <authorList>
            <person name="Olsen C.W."/>
            <person name="Carey S."/>
            <person name="Hinshaw L."/>
            <person name="Karasin A.I."/>
        </authorList>
    </citation>
    <scope>NUCLEOTIDE SEQUENCE [LARGE SCALE GENOMIC DNA]</scope>
    <source>
        <strain evidence="8">PM4</strain>
    </source>
</reference>
<feature type="domain" description="Creatinase N-terminal" evidence="6">
    <location>
        <begin position="29"/>
        <end position="132"/>
    </location>
</feature>
<gene>
    <name evidence="8" type="ORF">CPM_0107</name>
    <name evidence="7" type="ORF">CSP5_0137</name>
</gene>
<organism evidence="7 10">
    <name type="scientific">Cuniculiplasma divulgatum</name>
    <dbReference type="NCBI Taxonomy" id="1673428"/>
    <lineage>
        <taxon>Archaea</taxon>
        <taxon>Methanobacteriati</taxon>
        <taxon>Thermoplasmatota</taxon>
        <taxon>Thermoplasmata</taxon>
        <taxon>Thermoplasmatales</taxon>
        <taxon>Cuniculiplasmataceae</taxon>
        <taxon>Cuniculiplasma</taxon>
    </lineage>
</organism>
<keyword evidence="3" id="KW-0464">Manganese</keyword>
<evidence type="ECO:0000256" key="2">
    <source>
        <dbReference type="ARBA" id="ARBA00022801"/>
    </source>
</evidence>
<evidence type="ECO:0000313" key="7">
    <source>
        <dbReference type="EMBL" id="SIM32753.1"/>
    </source>
</evidence>
<dbReference type="AlphaFoldDB" id="A0A1N5S9N4"/>